<comment type="caution">
    <text evidence="1">The sequence shown here is derived from an EMBL/GenBank/DDBJ whole genome shotgun (WGS) entry which is preliminary data.</text>
</comment>
<reference evidence="1" key="1">
    <citation type="journal article" date="2020" name="J Insects Food Feed">
        <title>The yellow mealworm (Tenebrio molitor) genome: a resource for the emerging insects as food and feed industry.</title>
        <authorList>
            <person name="Eriksson T."/>
            <person name="Andere A."/>
            <person name="Kelstrup H."/>
            <person name="Emery V."/>
            <person name="Picard C."/>
        </authorList>
    </citation>
    <scope>NUCLEOTIDE SEQUENCE</scope>
    <source>
        <strain evidence="1">Stoneville</strain>
        <tissue evidence="1">Whole head</tissue>
    </source>
</reference>
<sequence length="257" mass="29217">MEETVFVPLEIQEEAKIACLNLLPIKSKDVYEKELQNFNAWKQERGVSGINEDVILAYFLSLQKKCASSLMWTKYSMLKTTLKVHNNLDISKYGKLKAYLKSQSRTYKSKKAKVLEKEHIEEFLLNASNSEHLMTKGQDTQDGRHQTSSVYALIQSRIVVNEISNKHGRGGPSVPWSGFMFTIADKWRFGTYQPHGNSSCTLAVWRIPTQAVASPQLPSWVIVTGTWKWSSLDVNLANTQQHTHSPLWELTITLNTG</sequence>
<protein>
    <submittedName>
        <fullName evidence="1">Uncharacterized protein</fullName>
    </submittedName>
</protein>
<name>A0A8J6L795_TENMO</name>
<reference evidence="1" key="2">
    <citation type="submission" date="2021-08" db="EMBL/GenBank/DDBJ databases">
        <authorList>
            <person name="Eriksson T."/>
        </authorList>
    </citation>
    <scope>NUCLEOTIDE SEQUENCE</scope>
    <source>
        <strain evidence="1">Stoneville</strain>
        <tissue evidence="1">Whole head</tissue>
    </source>
</reference>
<organism evidence="1 2">
    <name type="scientific">Tenebrio molitor</name>
    <name type="common">Yellow mealworm beetle</name>
    <dbReference type="NCBI Taxonomy" id="7067"/>
    <lineage>
        <taxon>Eukaryota</taxon>
        <taxon>Metazoa</taxon>
        <taxon>Ecdysozoa</taxon>
        <taxon>Arthropoda</taxon>
        <taxon>Hexapoda</taxon>
        <taxon>Insecta</taxon>
        <taxon>Pterygota</taxon>
        <taxon>Neoptera</taxon>
        <taxon>Endopterygota</taxon>
        <taxon>Coleoptera</taxon>
        <taxon>Polyphaga</taxon>
        <taxon>Cucujiformia</taxon>
        <taxon>Tenebrionidae</taxon>
        <taxon>Tenebrio</taxon>
    </lineage>
</organism>
<proteinExistence type="predicted"/>
<evidence type="ECO:0000313" key="1">
    <source>
        <dbReference type="EMBL" id="KAH0810335.1"/>
    </source>
</evidence>
<dbReference type="EMBL" id="JABDTM020027547">
    <property type="protein sequence ID" value="KAH0810335.1"/>
    <property type="molecule type" value="Genomic_DNA"/>
</dbReference>
<dbReference type="AlphaFoldDB" id="A0A8J6L795"/>
<dbReference type="Proteomes" id="UP000719412">
    <property type="component" value="Unassembled WGS sequence"/>
</dbReference>
<accession>A0A8J6L795</accession>
<gene>
    <name evidence="1" type="ORF">GEV33_012456</name>
</gene>
<evidence type="ECO:0000313" key="2">
    <source>
        <dbReference type="Proteomes" id="UP000719412"/>
    </source>
</evidence>
<keyword evidence="2" id="KW-1185">Reference proteome</keyword>